<feature type="domain" description="RING-type" evidence="6">
    <location>
        <begin position="109"/>
        <end position="149"/>
    </location>
</feature>
<dbReference type="InterPro" id="IPR027370">
    <property type="entry name" value="Znf-RING_euk"/>
</dbReference>
<dbReference type="OrthoDB" id="264917at2759"/>
<evidence type="ECO:0000313" key="7">
    <source>
        <dbReference type="EMBL" id="EST44024.1"/>
    </source>
</evidence>
<reference evidence="7 8" key="1">
    <citation type="journal article" date="2014" name="PLoS Genet.">
        <title>The Genome of Spironucleus salmonicida Highlights a Fish Pathogen Adapted to Fluctuating Environments.</title>
        <authorList>
            <person name="Xu F."/>
            <person name="Jerlstrom-Hultqvist J."/>
            <person name="Einarsson E."/>
            <person name="Astvaldsson A."/>
            <person name="Svard S.G."/>
            <person name="Andersson J.O."/>
        </authorList>
    </citation>
    <scope>NUCLEOTIDE SEQUENCE</scope>
    <source>
        <strain evidence="8">ATCC 50377</strain>
    </source>
</reference>
<dbReference type="Gene3D" id="3.30.40.10">
    <property type="entry name" value="Zinc/RING finger domain, C3HC4 (zinc finger)"/>
    <property type="match status" value="1"/>
</dbReference>
<dbReference type="PROSITE" id="PS00518">
    <property type="entry name" value="ZF_RING_1"/>
    <property type="match status" value="1"/>
</dbReference>
<dbReference type="GO" id="GO:0008270">
    <property type="term" value="F:zinc ion binding"/>
    <property type="evidence" value="ECO:0007669"/>
    <property type="project" value="UniProtKB-KW"/>
</dbReference>
<evidence type="ECO:0000256" key="2">
    <source>
        <dbReference type="ARBA" id="ARBA00022771"/>
    </source>
</evidence>
<keyword evidence="9" id="KW-1185">Reference proteome</keyword>
<protein>
    <submittedName>
        <fullName evidence="7">Zinc finger, C3HC4 type (RING finger) domain-containing protein</fullName>
    </submittedName>
</protein>
<keyword evidence="2 4" id="KW-0863">Zinc-finger</keyword>
<evidence type="ECO:0000259" key="6">
    <source>
        <dbReference type="PROSITE" id="PS50089"/>
    </source>
</evidence>
<dbReference type="VEuPathDB" id="GiardiaDB:SS50377_21251"/>
<dbReference type="PROSITE" id="PS50089">
    <property type="entry name" value="ZF_RING_2"/>
    <property type="match status" value="1"/>
</dbReference>
<feature type="region of interest" description="Disordered" evidence="5">
    <location>
        <begin position="1"/>
        <end position="20"/>
    </location>
</feature>
<dbReference type="InterPro" id="IPR017907">
    <property type="entry name" value="Znf_RING_CS"/>
</dbReference>
<organism evidence="7">
    <name type="scientific">Spironucleus salmonicida</name>
    <dbReference type="NCBI Taxonomy" id="348837"/>
    <lineage>
        <taxon>Eukaryota</taxon>
        <taxon>Metamonada</taxon>
        <taxon>Diplomonadida</taxon>
        <taxon>Hexamitidae</taxon>
        <taxon>Hexamitinae</taxon>
        <taxon>Spironucleus</taxon>
    </lineage>
</organism>
<sequence>MSSSSESSSSPSTSRSSSVDPPILALPTVEIISQLNLQTQFLSYPQIDIIANPLYSLSKTDKQSKNHQIAFKNIESKRNQLKNTTISPEILPQQMLEFSLDFLFKQLNCPKCKCVISEPLELSCGHSLCRYCLFQNEELSDSVTCPICNQDATFSSSKLLAKVVQNCTFLFKEFESDNVGICGGCGVKSPDYKRTKSYLDDDEEVRVVNNCICCTRYFCSNCDQLKLLNSITGENMQKSLESNFSMPNSVEIDVILQQNTIAEVWEWFLSELKQNYFLQVRLGSKYIDWDSKCCRRCYSGVFYSACCWRTGVVAETRPVCELGSGCKQQFLDNEHAANYAHTQRGKNSAGPLNPFE</sequence>
<dbReference type="AlphaFoldDB" id="V6LTA8"/>
<dbReference type="SMART" id="SM00184">
    <property type="entry name" value="RING"/>
    <property type="match status" value="1"/>
</dbReference>
<dbReference type="SUPFAM" id="SSF57850">
    <property type="entry name" value="RING/U-box"/>
    <property type="match status" value="1"/>
</dbReference>
<reference evidence="8" key="2">
    <citation type="submission" date="2020-12" db="EMBL/GenBank/DDBJ databases">
        <title>New Spironucleus salmonicida genome in near-complete chromosomes.</title>
        <authorList>
            <person name="Xu F."/>
            <person name="Kurt Z."/>
            <person name="Jimenez-Gonzalez A."/>
            <person name="Astvaldsson A."/>
            <person name="Andersson J.O."/>
            <person name="Svard S.G."/>
        </authorList>
    </citation>
    <scope>NUCLEOTIDE SEQUENCE</scope>
    <source>
        <strain evidence="8">ATCC 50377</strain>
    </source>
</reference>
<evidence type="ECO:0000256" key="1">
    <source>
        <dbReference type="ARBA" id="ARBA00022723"/>
    </source>
</evidence>
<proteinExistence type="predicted"/>
<dbReference type="EMBL" id="AUWU02000001">
    <property type="protein sequence ID" value="KAH0577897.1"/>
    <property type="molecule type" value="Genomic_DNA"/>
</dbReference>
<dbReference type="EMBL" id="KI546130">
    <property type="protein sequence ID" value="EST44024.1"/>
    <property type="molecule type" value="Genomic_DNA"/>
</dbReference>
<keyword evidence="3" id="KW-0862">Zinc</keyword>
<evidence type="ECO:0000256" key="5">
    <source>
        <dbReference type="SAM" id="MobiDB-lite"/>
    </source>
</evidence>
<name>V6LTA8_9EUKA</name>
<evidence type="ECO:0000256" key="4">
    <source>
        <dbReference type="PROSITE-ProRule" id="PRU00175"/>
    </source>
</evidence>
<evidence type="ECO:0000313" key="9">
    <source>
        <dbReference type="Proteomes" id="UP000018208"/>
    </source>
</evidence>
<dbReference type="InterPro" id="IPR001841">
    <property type="entry name" value="Znf_RING"/>
</dbReference>
<dbReference type="Pfam" id="PF13445">
    <property type="entry name" value="zf-RING_UBOX"/>
    <property type="match status" value="1"/>
</dbReference>
<evidence type="ECO:0000256" key="3">
    <source>
        <dbReference type="ARBA" id="ARBA00022833"/>
    </source>
</evidence>
<accession>V6LTA8</accession>
<dbReference type="InterPro" id="IPR013083">
    <property type="entry name" value="Znf_RING/FYVE/PHD"/>
</dbReference>
<feature type="compositionally biased region" description="Low complexity" evidence="5">
    <location>
        <begin position="1"/>
        <end position="18"/>
    </location>
</feature>
<evidence type="ECO:0000313" key="8">
    <source>
        <dbReference type="EMBL" id="KAH0577897.1"/>
    </source>
</evidence>
<gene>
    <name evidence="7" type="ORF">SS50377_16333</name>
    <name evidence="8" type="ORF">SS50377_21251</name>
</gene>
<keyword evidence="1" id="KW-0479">Metal-binding</keyword>
<dbReference type="Proteomes" id="UP000018208">
    <property type="component" value="Unassembled WGS sequence"/>
</dbReference>